<dbReference type="STRING" id="1611254.A0A2G5VU65"/>
<accession>A0A2G5VU65</accession>
<reference evidence="5" key="1">
    <citation type="submission" date="2017-10" db="EMBL/GenBank/DDBJ databases">
        <title>Rapid genome shrinkage in a self-fertile nematode reveals novel sperm competition proteins.</title>
        <authorList>
            <person name="Yin D."/>
            <person name="Schwarz E.M."/>
            <person name="Thomas C.G."/>
            <person name="Felde R.L."/>
            <person name="Korf I.F."/>
            <person name="Cutter A.D."/>
            <person name="Schartner C.M."/>
            <person name="Ralston E.J."/>
            <person name="Meyer B.J."/>
            <person name="Haag E.S."/>
        </authorList>
    </citation>
    <scope>NUCLEOTIDE SEQUENCE [LARGE SCALE GENOMIC DNA]</scope>
    <source>
        <strain evidence="5">JU1422</strain>
    </source>
</reference>
<evidence type="ECO:0000259" key="3">
    <source>
        <dbReference type="Pfam" id="PF01467"/>
    </source>
</evidence>
<dbReference type="AlphaFoldDB" id="A0A2G5VU65"/>
<dbReference type="Gene3D" id="3.40.50.620">
    <property type="entry name" value="HUPs"/>
    <property type="match status" value="1"/>
</dbReference>
<dbReference type="Pfam" id="PF01467">
    <property type="entry name" value="CTP_transf_like"/>
    <property type="match status" value="1"/>
</dbReference>
<keyword evidence="2" id="KW-0067">ATP-binding</keyword>
<keyword evidence="1" id="KW-0547">Nucleotide-binding</keyword>
<dbReference type="InterPro" id="IPR014729">
    <property type="entry name" value="Rossmann-like_a/b/a_fold"/>
</dbReference>
<dbReference type="SUPFAM" id="SSF52374">
    <property type="entry name" value="Nucleotidylyl transferase"/>
    <property type="match status" value="1"/>
</dbReference>
<evidence type="ECO:0000256" key="2">
    <source>
        <dbReference type="ARBA" id="ARBA00022840"/>
    </source>
</evidence>
<dbReference type="GO" id="GO:0005524">
    <property type="term" value="F:ATP binding"/>
    <property type="evidence" value="ECO:0007669"/>
    <property type="project" value="UniProtKB-KW"/>
</dbReference>
<feature type="domain" description="Cytidyltransferase-like" evidence="3">
    <location>
        <begin position="99"/>
        <end position="240"/>
    </location>
</feature>
<dbReference type="FunFam" id="3.40.50.620:FF:000089">
    <property type="entry name" value="Bifunctional coenzyme A synthase"/>
    <property type="match status" value="1"/>
</dbReference>
<dbReference type="PROSITE" id="PS51219">
    <property type="entry name" value="DPCK"/>
    <property type="match status" value="1"/>
</dbReference>
<dbReference type="Gene3D" id="3.40.50.300">
    <property type="entry name" value="P-loop containing nucleotide triphosphate hydrolases"/>
    <property type="match status" value="1"/>
</dbReference>
<dbReference type="PANTHER" id="PTHR10695:SF46">
    <property type="entry name" value="BIFUNCTIONAL COENZYME A SYNTHASE-RELATED"/>
    <property type="match status" value="1"/>
</dbReference>
<sequence length="401" mass="45013">MPSKTGLLLISEHNLAEIQDFLKSASDSGVERLYVRLSICQTDDLISKIYLLSANLCPKVDVRILAKPLNPSEPDVQLFGSEKPLENSGRIEKKYKKVVLGGTFDRLHNGHKVLLNKAIELASEEIVVGVTDKEMIIKKSLYEMIEPVEYRMRKVVEFVEDVSGEAKCTTEPIIDPFGPSTRIPDLEAIIVSRETVKGGDAVNKRRLENGMSQLEVIVVELVEGSDVILNETKISSSSRRREDLGRLLRPVQNPRTPYLVNLNGGSGSGKEDIGEMLKGKAGIQILNWDEISEEEKSQVLKSEASRVSKEKVIVLLSSDPLDSTHGISEIWSIFLPSSETIKRIIEKNPEISEDVAKERLQAEIQNKERIEKCHVAFCTLWSEQETKQQVERAVKELMKRI</sequence>
<gene>
    <name evidence="4" type="primary">Cnig_chr_I.g56</name>
    <name evidence="4" type="ORF">B9Z55_000056</name>
</gene>
<dbReference type="NCBIfam" id="TIGR00125">
    <property type="entry name" value="cyt_tran_rel"/>
    <property type="match status" value="1"/>
</dbReference>
<keyword evidence="5" id="KW-1185">Reference proteome</keyword>
<protein>
    <recommendedName>
        <fullName evidence="3">Cytidyltransferase-like domain-containing protein</fullName>
    </recommendedName>
</protein>
<dbReference type="NCBIfam" id="NF001985">
    <property type="entry name" value="PRK00777.1"/>
    <property type="match status" value="1"/>
</dbReference>
<evidence type="ECO:0000313" key="4">
    <source>
        <dbReference type="EMBL" id="PIC55177.1"/>
    </source>
</evidence>
<comment type="caution">
    <text evidence="4">The sequence shown here is derived from an EMBL/GenBank/DDBJ whole genome shotgun (WGS) entry which is preliminary data.</text>
</comment>
<dbReference type="GO" id="GO:0004140">
    <property type="term" value="F:dephospho-CoA kinase activity"/>
    <property type="evidence" value="ECO:0007669"/>
    <property type="project" value="InterPro"/>
</dbReference>
<dbReference type="PANTHER" id="PTHR10695">
    <property type="entry name" value="DEPHOSPHO-COA KINASE-RELATED"/>
    <property type="match status" value="1"/>
</dbReference>
<dbReference type="CDD" id="cd02164">
    <property type="entry name" value="PPAT_CoAS"/>
    <property type="match status" value="1"/>
</dbReference>
<dbReference type="InterPro" id="IPR027417">
    <property type="entry name" value="P-loop_NTPase"/>
</dbReference>
<dbReference type="GO" id="GO:0015937">
    <property type="term" value="P:coenzyme A biosynthetic process"/>
    <property type="evidence" value="ECO:0007669"/>
    <property type="project" value="InterPro"/>
</dbReference>
<proteinExistence type="predicted"/>
<name>A0A2G5VU65_9PELO</name>
<evidence type="ECO:0000256" key="1">
    <source>
        <dbReference type="ARBA" id="ARBA00022741"/>
    </source>
</evidence>
<dbReference type="InterPro" id="IPR004821">
    <property type="entry name" value="Cyt_trans-like"/>
</dbReference>
<organism evidence="4 5">
    <name type="scientific">Caenorhabditis nigoni</name>
    <dbReference type="NCBI Taxonomy" id="1611254"/>
    <lineage>
        <taxon>Eukaryota</taxon>
        <taxon>Metazoa</taxon>
        <taxon>Ecdysozoa</taxon>
        <taxon>Nematoda</taxon>
        <taxon>Chromadorea</taxon>
        <taxon>Rhabditida</taxon>
        <taxon>Rhabditina</taxon>
        <taxon>Rhabditomorpha</taxon>
        <taxon>Rhabditoidea</taxon>
        <taxon>Rhabditidae</taxon>
        <taxon>Peloderinae</taxon>
        <taxon>Caenorhabditis</taxon>
    </lineage>
</organism>
<dbReference type="EMBL" id="PDUG01000001">
    <property type="protein sequence ID" value="PIC55177.1"/>
    <property type="molecule type" value="Genomic_DNA"/>
</dbReference>
<dbReference type="InterPro" id="IPR001977">
    <property type="entry name" value="Depp_CoAkinase"/>
</dbReference>
<dbReference type="Proteomes" id="UP000230233">
    <property type="component" value="Chromosome I"/>
</dbReference>
<evidence type="ECO:0000313" key="5">
    <source>
        <dbReference type="Proteomes" id="UP000230233"/>
    </source>
</evidence>
<dbReference type="OrthoDB" id="330671at2759"/>